<dbReference type="NCBIfam" id="TIGR01088">
    <property type="entry name" value="aroQ"/>
    <property type="match status" value="1"/>
</dbReference>
<feature type="site" description="Transition state stabilizer" evidence="7">
    <location>
        <position position="17"/>
    </location>
</feature>
<dbReference type="PIRSF" id="PIRSF001399">
    <property type="entry name" value="DHquinase_II"/>
    <property type="match status" value="1"/>
</dbReference>
<sequence length="148" mass="16340">MKILVINGPNLNMLGKREPGIYGSQSLKDLENGIMEASEKLGVEIKCFQSNYEGALLDEIHQAADNGFEGIIMNPGAFTHYSIALRDAISSIDLPVIEVHISNVHAREEFRKHSVTAPVSIGQISGFGFYGYEMALHAMKEYLKGREV</sequence>
<dbReference type="PANTHER" id="PTHR21272:SF3">
    <property type="entry name" value="CATABOLIC 3-DEHYDROQUINASE"/>
    <property type="match status" value="1"/>
</dbReference>
<evidence type="ECO:0000256" key="2">
    <source>
        <dbReference type="ARBA" id="ARBA00004902"/>
    </source>
</evidence>
<comment type="subunit">
    <text evidence="4 7">Homododecamer.</text>
</comment>
<dbReference type="Pfam" id="PF01220">
    <property type="entry name" value="DHquinase_II"/>
    <property type="match status" value="1"/>
</dbReference>
<dbReference type="Proteomes" id="UP001232343">
    <property type="component" value="Unassembled WGS sequence"/>
</dbReference>
<evidence type="ECO:0000256" key="5">
    <source>
        <dbReference type="ARBA" id="ARBA00012060"/>
    </source>
</evidence>
<dbReference type="CDD" id="cd00466">
    <property type="entry name" value="DHQase_II"/>
    <property type="match status" value="1"/>
</dbReference>
<feature type="binding site" evidence="7">
    <location>
        <position position="111"/>
    </location>
    <ligand>
        <name>substrate</name>
    </ligand>
</feature>
<proteinExistence type="inferred from homology"/>
<comment type="caution">
    <text evidence="8">The sequence shown here is derived from an EMBL/GenBank/DDBJ whole genome shotgun (WGS) entry which is preliminary data.</text>
</comment>
<feature type="binding site" evidence="7">
    <location>
        <position position="80"/>
    </location>
    <ligand>
        <name>substrate</name>
    </ligand>
</feature>
<dbReference type="GO" id="GO:0003855">
    <property type="term" value="F:3-dehydroquinate dehydratase activity"/>
    <property type="evidence" value="ECO:0007669"/>
    <property type="project" value="UniProtKB-EC"/>
</dbReference>
<dbReference type="PANTHER" id="PTHR21272">
    <property type="entry name" value="CATABOLIC 3-DEHYDROQUINASE"/>
    <property type="match status" value="1"/>
</dbReference>
<dbReference type="Gene3D" id="3.40.50.9100">
    <property type="entry name" value="Dehydroquinase, class II"/>
    <property type="match status" value="1"/>
</dbReference>
<dbReference type="SUPFAM" id="SSF52304">
    <property type="entry name" value="Type II 3-dehydroquinate dehydratase"/>
    <property type="match status" value="1"/>
</dbReference>
<feature type="active site" description="Proton donor" evidence="7">
    <location>
        <position position="100"/>
    </location>
</feature>
<dbReference type="PROSITE" id="PS01029">
    <property type="entry name" value="DEHYDROQUINASE_II"/>
    <property type="match status" value="1"/>
</dbReference>
<accession>A0ABU0D1B1</accession>
<dbReference type="HAMAP" id="MF_00169">
    <property type="entry name" value="AroQ"/>
    <property type="match status" value="1"/>
</dbReference>
<dbReference type="EC" id="4.2.1.10" evidence="5 7"/>
<feature type="binding site" evidence="7">
    <location>
        <begin position="101"/>
        <end position="102"/>
    </location>
    <ligand>
        <name>substrate</name>
    </ligand>
</feature>
<dbReference type="InterPro" id="IPR001874">
    <property type="entry name" value="DHquinase_II"/>
</dbReference>
<evidence type="ECO:0000256" key="4">
    <source>
        <dbReference type="ARBA" id="ARBA00011193"/>
    </source>
</evidence>
<dbReference type="EMBL" id="JAUSUO010000001">
    <property type="protein sequence ID" value="MDQ0342185.1"/>
    <property type="molecule type" value="Genomic_DNA"/>
</dbReference>
<name>A0ABU0D1B1_9BACI</name>
<dbReference type="NCBIfam" id="NF003807">
    <property type="entry name" value="PRK05395.1-4"/>
    <property type="match status" value="1"/>
</dbReference>
<keyword evidence="9" id="KW-1185">Reference proteome</keyword>
<dbReference type="InterPro" id="IPR018509">
    <property type="entry name" value="DHquinase_II_CS"/>
</dbReference>
<organism evidence="8 9">
    <name type="scientific">Lederbergia wuyishanensis</name>
    <dbReference type="NCBI Taxonomy" id="1347903"/>
    <lineage>
        <taxon>Bacteria</taxon>
        <taxon>Bacillati</taxon>
        <taxon>Bacillota</taxon>
        <taxon>Bacilli</taxon>
        <taxon>Bacillales</taxon>
        <taxon>Bacillaceae</taxon>
        <taxon>Lederbergia</taxon>
    </lineage>
</organism>
<keyword evidence="7" id="KW-0028">Amino-acid biosynthesis</keyword>
<evidence type="ECO:0000313" key="8">
    <source>
        <dbReference type="EMBL" id="MDQ0342185.1"/>
    </source>
</evidence>
<feature type="active site" description="Proton acceptor" evidence="7">
    <location>
        <position position="22"/>
    </location>
</feature>
<feature type="binding site" evidence="7">
    <location>
        <position position="87"/>
    </location>
    <ligand>
        <name>substrate</name>
    </ligand>
</feature>
<protein>
    <recommendedName>
        <fullName evidence="5 7">3-dehydroquinate dehydratase</fullName>
        <shortName evidence="7">3-dehydroquinase</shortName>
        <ecNumber evidence="5 7">4.2.1.10</ecNumber>
    </recommendedName>
    <alternativeName>
        <fullName evidence="7">Type II DHQase</fullName>
    </alternativeName>
</protein>
<comment type="function">
    <text evidence="7">Catalyzes a trans-dehydration via an enolate intermediate.</text>
</comment>
<keyword evidence="6 7" id="KW-0456">Lyase</keyword>
<comment type="catalytic activity">
    <reaction evidence="1 7">
        <text>3-dehydroquinate = 3-dehydroshikimate + H2O</text>
        <dbReference type="Rhea" id="RHEA:21096"/>
        <dbReference type="ChEBI" id="CHEBI:15377"/>
        <dbReference type="ChEBI" id="CHEBI:16630"/>
        <dbReference type="ChEBI" id="CHEBI:32364"/>
        <dbReference type="EC" id="4.2.1.10"/>
    </reaction>
</comment>
<evidence type="ECO:0000256" key="6">
    <source>
        <dbReference type="ARBA" id="ARBA00023239"/>
    </source>
</evidence>
<dbReference type="NCBIfam" id="NF003806">
    <property type="entry name" value="PRK05395.1-3"/>
    <property type="match status" value="1"/>
</dbReference>
<reference evidence="8 9" key="1">
    <citation type="submission" date="2023-07" db="EMBL/GenBank/DDBJ databases">
        <title>Genomic Encyclopedia of Type Strains, Phase IV (KMG-IV): sequencing the most valuable type-strain genomes for metagenomic binning, comparative biology and taxonomic classification.</title>
        <authorList>
            <person name="Goeker M."/>
        </authorList>
    </citation>
    <scope>NUCLEOTIDE SEQUENCE [LARGE SCALE GENOMIC DNA]</scope>
    <source>
        <strain evidence="8 9">DSM 27848</strain>
    </source>
</reference>
<feature type="binding site" evidence="7">
    <location>
        <position position="74"/>
    </location>
    <ligand>
        <name>substrate</name>
    </ligand>
</feature>
<evidence type="ECO:0000313" key="9">
    <source>
        <dbReference type="Proteomes" id="UP001232343"/>
    </source>
</evidence>
<dbReference type="InterPro" id="IPR036441">
    <property type="entry name" value="DHquinase_II_sf"/>
</dbReference>
<evidence type="ECO:0000256" key="3">
    <source>
        <dbReference type="ARBA" id="ARBA00011037"/>
    </source>
</evidence>
<comment type="similarity">
    <text evidence="3 7">Belongs to the type-II 3-dehydroquinase family.</text>
</comment>
<gene>
    <name evidence="7" type="primary">aroQ</name>
    <name evidence="8" type="ORF">J2S14_000978</name>
</gene>
<comment type="pathway">
    <text evidence="2 7">Metabolic intermediate biosynthesis; chorismate biosynthesis; chorismate from D-erythrose 4-phosphate and phosphoenolpyruvate: step 3/7.</text>
</comment>
<evidence type="ECO:0000256" key="7">
    <source>
        <dbReference type="HAMAP-Rule" id="MF_00169"/>
    </source>
</evidence>
<evidence type="ECO:0000256" key="1">
    <source>
        <dbReference type="ARBA" id="ARBA00001864"/>
    </source>
</evidence>
<dbReference type="NCBIfam" id="NF003805">
    <property type="entry name" value="PRK05395.1-2"/>
    <property type="match status" value="1"/>
</dbReference>
<keyword evidence="7" id="KW-0057">Aromatic amino acid biosynthesis</keyword>